<gene>
    <name evidence="1" type="ORF">GGR43_000047</name>
</gene>
<organism evidence="1 2">
    <name type="scientific">Sphingobium jiangsuense</name>
    <dbReference type="NCBI Taxonomy" id="870476"/>
    <lineage>
        <taxon>Bacteria</taxon>
        <taxon>Pseudomonadati</taxon>
        <taxon>Pseudomonadota</taxon>
        <taxon>Alphaproteobacteria</taxon>
        <taxon>Sphingomonadales</taxon>
        <taxon>Sphingomonadaceae</taxon>
        <taxon>Sphingobium</taxon>
    </lineage>
</organism>
<evidence type="ECO:0000313" key="2">
    <source>
        <dbReference type="Proteomes" id="UP000571950"/>
    </source>
</evidence>
<reference evidence="1 2" key="1">
    <citation type="submission" date="2020-08" db="EMBL/GenBank/DDBJ databases">
        <title>Genomic Encyclopedia of Type Strains, Phase IV (KMG-IV): sequencing the most valuable type-strain genomes for metagenomic binning, comparative biology and taxonomic classification.</title>
        <authorList>
            <person name="Goeker M."/>
        </authorList>
    </citation>
    <scope>NUCLEOTIDE SEQUENCE [LARGE SCALE GENOMIC DNA]</scope>
    <source>
        <strain evidence="1 2">DSM 26189</strain>
    </source>
</reference>
<comment type="caution">
    <text evidence="1">The sequence shown here is derived from an EMBL/GenBank/DDBJ whole genome shotgun (WGS) entry which is preliminary data.</text>
</comment>
<proteinExistence type="predicted"/>
<sequence>MEAETRAFFDRYESVFNRALGGGMDMEEVAALYASEFVAASPAGVATGRNDDRLRQVMAEGYARYRAIGTKAMRIRSFRLTPMDEQHCVAHVGWTASYARKDGADVAIEFDVHYLVQTLRGEPKVFGWVSGDEEALLRAHGIV</sequence>
<dbReference type="Proteomes" id="UP000571950">
    <property type="component" value="Unassembled WGS sequence"/>
</dbReference>
<name>A0A7W6BKE7_9SPHN</name>
<dbReference type="RefSeq" id="WP_188069938.1">
    <property type="nucleotide sequence ID" value="NZ_BSPS01000067.1"/>
</dbReference>
<dbReference type="SUPFAM" id="SSF54427">
    <property type="entry name" value="NTF2-like"/>
    <property type="match status" value="1"/>
</dbReference>
<dbReference type="AlphaFoldDB" id="A0A7W6BKE7"/>
<protein>
    <recommendedName>
        <fullName evidence="3">Nuclear transport factor 2 family protein</fullName>
    </recommendedName>
</protein>
<keyword evidence="2" id="KW-1185">Reference proteome</keyword>
<dbReference type="EMBL" id="JACIDT010000001">
    <property type="protein sequence ID" value="MBB3924353.1"/>
    <property type="molecule type" value="Genomic_DNA"/>
</dbReference>
<accession>A0A7W6BKE7</accession>
<dbReference type="InterPro" id="IPR032710">
    <property type="entry name" value="NTF2-like_dom_sf"/>
</dbReference>
<evidence type="ECO:0008006" key="3">
    <source>
        <dbReference type="Google" id="ProtNLM"/>
    </source>
</evidence>
<evidence type="ECO:0000313" key="1">
    <source>
        <dbReference type="EMBL" id="MBB3924353.1"/>
    </source>
</evidence>